<keyword evidence="2" id="KW-0813">Transport</keyword>
<dbReference type="Pfam" id="PF25036">
    <property type="entry name" value="VPS13_VAB"/>
    <property type="match status" value="1"/>
</dbReference>
<dbReference type="Pfam" id="PF25033">
    <property type="entry name" value="VPS13_M"/>
    <property type="match status" value="1"/>
</dbReference>
<feature type="region of interest" description="Disordered" evidence="4">
    <location>
        <begin position="1081"/>
        <end position="1101"/>
    </location>
</feature>
<dbReference type="Proteomes" id="UP000310158">
    <property type="component" value="Unassembled WGS sequence"/>
</dbReference>
<evidence type="ECO:0000259" key="6">
    <source>
        <dbReference type="Pfam" id="PF25033"/>
    </source>
</evidence>
<dbReference type="InterPro" id="IPR026847">
    <property type="entry name" value="VPS13"/>
</dbReference>
<evidence type="ECO:0000259" key="5">
    <source>
        <dbReference type="Pfam" id="PF12624"/>
    </source>
</evidence>
<protein>
    <recommendedName>
        <fullName evidence="11">Vacuolar protein sorting-associated protein 13</fullName>
    </recommendedName>
</protein>
<reference evidence="9 10" key="1">
    <citation type="submission" date="2019-02" db="EMBL/GenBank/DDBJ databases">
        <title>Genome sequencing of the rare red list fungi Bondarzewia mesenterica.</title>
        <authorList>
            <person name="Buettner E."/>
            <person name="Kellner H."/>
        </authorList>
    </citation>
    <scope>NUCLEOTIDE SEQUENCE [LARGE SCALE GENOMIC DNA]</scope>
    <source>
        <strain evidence="9 10">DSM 108281</strain>
    </source>
</reference>
<evidence type="ECO:0008006" key="11">
    <source>
        <dbReference type="Google" id="ProtNLM"/>
    </source>
</evidence>
<proteinExistence type="inferred from homology"/>
<sequence length="3184" mass="355926">MVDDEAGATLGRGETRLQRTYFLYLLPRSLLLFSLNNHAHTIRKVGASAMWWLDPGKEVLNIVFNRILAPYVENLDMNQVNYGIGQGQLTLQKLRLKKGALDKFRLPVDVIEGHLGKFTLSLHWRNLGNEPVELLIEDVYLLVIPSPQGDDDPEENERRMQAAKMERLENAELLRVQNQSDFSKDDSPQQQGLLASLVAKIVNNLQVTIKNIHVRYEDKLSVPGHPFAAGLTLAGFSAFSVNEDWVPAFIESTAGSIHKLAKLQSLAVYFDTDAKSMAGLPYAEAIKQFTAMIASEQHAQDHQFVLKPVTGEGRIIMHKHLDNETPRFDVQLLFDEIGVLLDDNQYRDAISLVDMYHFYARQHQYKQYRPNEDELQQNRPRALLRFAGRAILDGVRERHRKWTWAYFAERRDDRNRYVELFKKRQLNSLTPQDTPMFESLERKLSYEDIRFYRSIARSELKKDMALRKKLDEEKQKQQAQSASGWTGWLWGSTSASDTPIEETGFTGPMTEEQRKELYEVLDYDEKTALAESFETPRDALKLRIITHLKKGSFALMTDPHGAAVEVISCVGDKFQANFIQRRDNFEVATSLGGFRVFDGTTKNTLYSQIVHVKSEAAEKQEQDWGGEGTGDTEPFFFVKFENNPLDERADTALTVKMRHMEVIYHRGYVEAVYKFFKPPASQLESVEALLNVATQTLEGLRKETRAGLEYALQTHKTIDLQMDMNAPIIIIPESIMTNKCKHLLIDAGHISIESKLADKEAIRQIHLKRNQQYTDDDYKNLESLMYDKLSLKLEAAQFILGDDLQSCRDALTSHGDDSLHLLERINVDLQVQNSIVPSAVNLARFKVSGKLPTLQLNFSDSKYKSILRLIDVVIPNFGDEALAANPQSEASPGGYQLPSGLFALPGAEYNVEDDADDEGGKDEFYEADDGNGEERGIHQRTFEFDFQVDTLRASISKSHGEHGEQPLGSVSFDRFSLAFALAKYDMTVDVRLGSLLMTLVQSQAEPMEVFSSAGESQGSNDLLTVKYTRIQKESPEYFSVYEGIDQKVDIKISTVIFRAAPEPVLRLYDFVMTTFVPQSTDQTTTEASERSPEEVVDASVDQGGDTSKIRVLVDLASVEVILINSEAKLATLSLSTAYTLVLLHANTMRVNVRLGSLSLSDDSPEETVIPQFKQLLSIEGENLAEFTYQTYDPNDKQSYKGIKSSVHLAAASVKLHYLEQPLHDIFLFFSKLAKLKGLYDAATQVAVQRASEIERMQFNVSIKSPIIVFPSNAAISQDVLVMRLGEITASNSYEGDTRNTNASLRGIQLISLIFYENQPSTLKMIDDIEIVADVVQVGNVDRNEATDYPDTQVHLMFLLHHKLLLADVFEQVNVTVSDIKLYLTQGQYGMLIALSQSVPKILAGAPEGVAQADDSMGSRHASESSQDQASSPYGVELRPELGHTAVDGAIVWTSVDLILCIHAIKLHLYDEHATTESNVKDHGIARFALNDNRLQFKMLSDNAMEAQVLLKSFTMSNTQSGNSKFREIIPAAQHDRNQFMILYTASGGPANPAIAILTVDSPHIIFTIDPVFALLRFFISAFPASSPPDTTLDPIYAQRSGAAENANQSSHIDFRLDLHDVSISLLENDLDADSQAIRLSVAQILISQQGIIALTVNRMGMSLTRMAKNADDVRFLDEVDFTASLDSRTSSSHQMTSIEINSKPIVLRASYRDIKLILTIVNKAMEAYGQSNKPQPTTGRPSSGSRTAGRSFSSQSQSKPVIRSSKASKSRTQSVGSARVLMSKEQLQASFDGLRLILIGDMHEQPMLHFRTKAFTAAVNDWSGEVRASTTLATHINYWNLTNSHWEPLIDPWTFTVSVSKDHPSSALTTHLSARERLNLNISTTFVELAVDMFNTWSREGERVLAKARGSYAPYRIRNHTGATLYVWADVDGSNEKHDSGAVKIDDRQTIDWRFDDWRTTREHTSSAGQSSIGVQFEGQPWERLRSIPVDREGEFAFSLRPRIEKLYNRLLCEVKVEANVKIVTLRSTYKVHNQTLYPLELTLVDELGHATRTVEKIAPGHDYSLPMDLVGKTKIRIQPDQGFGYKWSPAIRWEDLIARQTFTLKCPHTDESEAAFRFHAFVQTDAGNAAMRYPKIDLKLRAPIELENLLPYNVQYRIYDKDTDQNWRSYLRKGGIMPVHSVELGHLVLLNIEVQDTAFKPSEFSIINTDGHSDFDIENGLTLQDVRGRKLDLKLNYIRYPEAGGAFKVQIYSPFIVVNKTGVPFSVKSIRSTRTGPPQDVAGDTRPEVLSSPTPFLLSHSNTSGNEFVFKVGESSWSKIVNLEVPAADTELSIPSQTQKSDETHVGLSWTEGIGKYKLTKVISLTPRFLIKNNLEEAVCFREHGVVPRGRFALMPGEQAPLYSLRAGYQKLLTIAFPGLNTQWSPAISLEDIGSVHFRLKHPGEHGSVNLIRADVKMNGSTIFVLIHLADDDWPFTIENDSSFPLSFCQMDLTHGNADGSSKVNPKYTLSEHTLTQYAWDFPAAREKKILLNINGARRAVDIMEIGDLIPFRFPNGRGTGIVSMDVRASGHKQVLRITNYVQETSLYRPTSNIGSAPRTDTISGSHEAFEAVTEEIQPTLAFNVDFEGIGISLINRRIVEVVYLSLEKLNFEYSSSSVAQAVNVSCGSLQIDNQLHDAIFPVLLQPTPIPKEATDVAALPTIQGSVIWLNDQEHGVLFIKYCSILLQALTIEADEDFLFALYDLSQIKGASWEEGQEDVLIEHPEEIPEPETMTSGQDLYFEVLELQPISLSLSFMRTERVSGEDKLSIRNPLAIIVNALTMAVGNVNDALLEMNALAIKDMRLTMPDLQARVTYHYRQEVLRQLYRILGSADFIGNPVGLFTNVSSGVADIFYEPFNGVVMHGNRELGIGIAKGAASFVKKTVFGVTDSMTKVTSSIGKGISAATLDSEYQKRRRITQRRNKPRHAIYGVTAGAEAFASSIASGMEGVVMKPIEGAETEGALGFFKGVGKGLVGAVTKPVVGVFDLASNLTEGVRNTTMVFDNPARERVRLPRLTPADAVLSAYSDREALGQYWMKDLENGAYRQESYVAHINLLHNDGVVLLTATRVISFYTARLRLEWELAFTAVSGVTIENSGIRFAHKAGKDQDKFVRIPDKSSQAWFFGQIASVVKAFNARRRMDS</sequence>
<name>A0A4S4M889_9AGAM</name>
<dbReference type="GO" id="GO:0045324">
    <property type="term" value="P:late endosome to vacuole transport"/>
    <property type="evidence" value="ECO:0007669"/>
    <property type="project" value="TreeGrafter"/>
</dbReference>
<comment type="similarity">
    <text evidence="1">Belongs to the VPS13 family.</text>
</comment>
<accession>A0A4S4M889</accession>
<dbReference type="PANTHER" id="PTHR16166">
    <property type="entry name" value="VACUOLAR PROTEIN SORTING-ASSOCIATED PROTEIN VPS13"/>
    <property type="match status" value="1"/>
</dbReference>
<dbReference type="InterPro" id="IPR056747">
    <property type="entry name" value="VPS13-like_M"/>
</dbReference>
<gene>
    <name evidence="9" type="ORF">EW146_g14</name>
</gene>
<feature type="domain" description="VPS13-like middle region" evidence="6">
    <location>
        <begin position="1122"/>
        <end position="1884"/>
    </location>
</feature>
<evidence type="ECO:0000256" key="1">
    <source>
        <dbReference type="ARBA" id="ARBA00006545"/>
    </source>
</evidence>
<evidence type="ECO:0000313" key="10">
    <source>
        <dbReference type="Proteomes" id="UP000310158"/>
    </source>
</evidence>
<evidence type="ECO:0000259" key="8">
    <source>
        <dbReference type="Pfam" id="PF25037"/>
    </source>
</evidence>
<dbReference type="GO" id="GO:0006869">
    <property type="term" value="P:lipid transport"/>
    <property type="evidence" value="ECO:0007669"/>
    <property type="project" value="UniProtKB-KW"/>
</dbReference>
<dbReference type="GO" id="GO:0007005">
    <property type="term" value="P:mitochondrion organization"/>
    <property type="evidence" value="ECO:0007669"/>
    <property type="project" value="TreeGrafter"/>
</dbReference>
<feature type="compositionally biased region" description="Polar residues" evidence="4">
    <location>
        <begin position="1729"/>
        <end position="1776"/>
    </location>
</feature>
<feature type="domain" description="Vacuolar protein sorting-associated protein 13 VPS13 adaptor binding" evidence="7">
    <location>
        <begin position="1957"/>
        <end position="2527"/>
    </location>
</feature>
<dbReference type="GO" id="GO:0006623">
    <property type="term" value="P:protein targeting to vacuole"/>
    <property type="evidence" value="ECO:0007669"/>
    <property type="project" value="TreeGrafter"/>
</dbReference>
<dbReference type="PANTHER" id="PTHR16166:SF93">
    <property type="entry name" value="INTERMEMBRANE LIPID TRANSFER PROTEIN VPS13"/>
    <property type="match status" value="1"/>
</dbReference>
<keyword evidence="3" id="KW-0445">Lipid transport</keyword>
<dbReference type="OrthoDB" id="428159at2759"/>
<evidence type="ECO:0000256" key="4">
    <source>
        <dbReference type="SAM" id="MobiDB-lite"/>
    </source>
</evidence>
<evidence type="ECO:0000256" key="3">
    <source>
        <dbReference type="ARBA" id="ARBA00023055"/>
    </source>
</evidence>
<feature type="domain" description="Intermembrane lipid transfer protein VPS13-like C-terminal" evidence="8">
    <location>
        <begin position="3052"/>
        <end position="3159"/>
    </location>
</feature>
<comment type="caution">
    <text evidence="9">The sequence shown here is derived from an EMBL/GenBank/DDBJ whole genome shotgun (WGS) entry which is preliminary data.</text>
</comment>
<evidence type="ECO:0000313" key="9">
    <source>
        <dbReference type="EMBL" id="THH21552.1"/>
    </source>
</evidence>
<dbReference type="InterPro" id="IPR009543">
    <property type="entry name" value="VPS13_VAB"/>
</dbReference>
<dbReference type="Pfam" id="PF25037">
    <property type="entry name" value="VPS13_C"/>
    <property type="match status" value="1"/>
</dbReference>
<dbReference type="InterPro" id="IPR056748">
    <property type="entry name" value="VPS13-like_C"/>
</dbReference>
<dbReference type="InterPro" id="IPR026854">
    <property type="entry name" value="VPS13_N"/>
</dbReference>
<feature type="domain" description="Chorein N-terminal" evidence="5">
    <location>
        <begin position="62"/>
        <end position="871"/>
    </location>
</feature>
<feature type="region of interest" description="Disordered" evidence="4">
    <location>
        <begin position="471"/>
        <end position="511"/>
    </location>
</feature>
<feature type="region of interest" description="Disordered" evidence="4">
    <location>
        <begin position="1411"/>
        <end position="1434"/>
    </location>
</feature>
<keyword evidence="10" id="KW-1185">Reference proteome</keyword>
<feature type="region of interest" description="Disordered" evidence="4">
    <location>
        <begin position="1729"/>
        <end position="1778"/>
    </location>
</feature>
<dbReference type="GO" id="GO:0045053">
    <property type="term" value="P:protein retention in Golgi apparatus"/>
    <property type="evidence" value="ECO:0007669"/>
    <property type="project" value="TreeGrafter"/>
</dbReference>
<evidence type="ECO:0000256" key="2">
    <source>
        <dbReference type="ARBA" id="ARBA00022448"/>
    </source>
</evidence>
<evidence type="ECO:0000259" key="7">
    <source>
        <dbReference type="Pfam" id="PF25036"/>
    </source>
</evidence>
<dbReference type="Pfam" id="PF12624">
    <property type="entry name" value="VPS13_N"/>
    <property type="match status" value="1"/>
</dbReference>
<dbReference type="EMBL" id="SGPL01000001">
    <property type="protein sequence ID" value="THH21552.1"/>
    <property type="molecule type" value="Genomic_DNA"/>
</dbReference>
<organism evidence="9 10">
    <name type="scientific">Bondarzewia mesenterica</name>
    <dbReference type="NCBI Taxonomy" id="1095465"/>
    <lineage>
        <taxon>Eukaryota</taxon>
        <taxon>Fungi</taxon>
        <taxon>Dikarya</taxon>
        <taxon>Basidiomycota</taxon>
        <taxon>Agaricomycotina</taxon>
        <taxon>Agaricomycetes</taxon>
        <taxon>Russulales</taxon>
        <taxon>Bondarzewiaceae</taxon>
        <taxon>Bondarzewia</taxon>
    </lineage>
</organism>